<dbReference type="PANTHER" id="PTHR46300">
    <property type="entry name" value="P450, PUTATIVE (EUROFUNG)-RELATED-RELATED"/>
    <property type="match status" value="1"/>
</dbReference>
<evidence type="ECO:0000256" key="4">
    <source>
        <dbReference type="ARBA" id="ARBA00022617"/>
    </source>
</evidence>
<comment type="cofactor">
    <cofactor evidence="1 9">
        <name>heme</name>
        <dbReference type="ChEBI" id="CHEBI:30413"/>
    </cofactor>
</comment>
<evidence type="ECO:0000256" key="1">
    <source>
        <dbReference type="ARBA" id="ARBA00001971"/>
    </source>
</evidence>
<name>K5XTG7_AGABU</name>
<dbReference type="GO" id="GO:0004497">
    <property type="term" value="F:monooxygenase activity"/>
    <property type="evidence" value="ECO:0007669"/>
    <property type="project" value="UniProtKB-KW"/>
</dbReference>
<dbReference type="InterPro" id="IPR002401">
    <property type="entry name" value="Cyt_P450_E_grp-I"/>
</dbReference>
<evidence type="ECO:0000256" key="5">
    <source>
        <dbReference type="ARBA" id="ARBA00022723"/>
    </source>
</evidence>
<dbReference type="OrthoDB" id="2789670at2759"/>
<evidence type="ECO:0008006" key="13">
    <source>
        <dbReference type="Google" id="ProtNLM"/>
    </source>
</evidence>
<dbReference type="HOGENOM" id="CLU_001570_2_3_1"/>
<organism evidence="11 12">
    <name type="scientific">Agaricus bisporus var. burnettii (strain JB137-S8 / ATCC MYA-4627 / FGSC 10392)</name>
    <name type="common">White button mushroom</name>
    <dbReference type="NCBI Taxonomy" id="597362"/>
    <lineage>
        <taxon>Eukaryota</taxon>
        <taxon>Fungi</taxon>
        <taxon>Dikarya</taxon>
        <taxon>Basidiomycota</taxon>
        <taxon>Agaricomycotina</taxon>
        <taxon>Agaricomycetes</taxon>
        <taxon>Agaricomycetidae</taxon>
        <taxon>Agaricales</taxon>
        <taxon>Agaricineae</taxon>
        <taxon>Agaricaceae</taxon>
        <taxon>Agaricus</taxon>
    </lineage>
</organism>
<dbReference type="GeneID" id="18822426"/>
<accession>K5XTG7</accession>
<sequence length="503" mass="55976">MARLLTLLDVGFLFVGLVIVRHLNRRKDTVPLPPGPKKRFLLGNLLDMPTSKEWTTFAAWGGKWGNMVSVSVFGQQMIILNSAKTASDLLDKKGSIYSDRPRMEMGGELVGWKNTLVLVGYGERFRNYRRLFHQLIGSHDSMSQFNHVEEIETHKFLKRLLCSPQNLAEHVRRTAGAIILRISHGYTIKEDNDPFVHLANVATEQFSLSTSPGTFLVNLVPALRKLPDWLPGTGFKSTAREWAATLNEMIESPYQYVKDQMASGTAPPSFTSNLLEEPNLTPEQEFDIKWSAGSLYSGGADTTVSAIYAFFKAMAIYPDVAAAAQAEIDSVVGMDRLPSFSDRDDLPFVNALVLEVLRWHSVVPLSVPHVVTEDDIHDGYFIPKGSLVIANIWEMLHDPNVYSDPMSFNPQRFLGPNAEPDPRQACFGFGRRICPGRIMAEASIFISCVMTLAAFNISKYEENGQVIEPIVDQTTGTISHPVAFKCSIKPRSEKALALINAEV</sequence>
<evidence type="ECO:0000256" key="2">
    <source>
        <dbReference type="ARBA" id="ARBA00005179"/>
    </source>
</evidence>
<dbReference type="InterPro" id="IPR050364">
    <property type="entry name" value="Cytochrome_P450_fung"/>
</dbReference>
<dbReference type="Gene3D" id="1.10.630.10">
    <property type="entry name" value="Cytochrome P450"/>
    <property type="match status" value="1"/>
</dbReference>
<dbReference type="InterPro" id="IPR001128">
    <property type="entry name" value="Cyt_P450"/>
</dbReference>
<dbReference type="AlphaFoldDB" id="K5XTG7"/>
<dbReference type="PANTHER" id="PTHR46300:SF7">
    <property type="entry name" value="P450, PUTATIVE (EUROFUNG)-RELATED"/>
    <property type="match status" value="1"/>
</dbReference>
<dbReference type="Pfam" id="PF00067">
    <property type="entry name" value="p450"/>
    <property type="match status" value="1"/>
</dbReference>
<evidence type="ECO:0000313" key="12">
    <source>
        <dbReference type="Proteomes" id="UP000008493"/>
    </source>
</evidence>
<dbReference type="Proteomes" id="UP000008493">
    <property type="component" value="Unassembled WGS sequence"/>
</dbReference>
<comment type="similarity">
    <text evidence="3 10">Belongs to the cytochrome P450 family.</text>
</comment>
<dbReference type="EMBL" id="JH971392">
    <property type="protein sequence ID" value="EKM78330.1"/>
    <property type="molecule type" value="Genomic_DNA"/>
</dbReference>
<dbReference type="OMA" id="TEPCKVQ"/>
<dbReference type="RefSeq" id="XP_007331007.1">
    <property type="nucleotide sequence ID" value="XM_007330945.1"/>
</dbReference>
<keyword evidence="7 9" id="KW-0408">Iron</keyword>
<evidence type="ECO:0000256" key="9">
    <source>
        <dbReference type="PIRSR" id="PIRSR602401-1"/>
    </source>
</evidence>
<dbReference type="KEGG" id="abp:AGABI1DRAFT107540"/>
<dbReference type="eggNOG" id="KOG0156">
    <property type="taxonomic scope" value="Eukaryota"/>
</dbReference>
<dbReference type="GO" id="GO:0005506">
    <property type="term" value="F:iron ion binding"/>
    <property type="evidence" value="ECO:0007669"/>
    <property type="project" value="InterPro"/>
</dbReference>
<dbReference type="PROSITE" id="PS00086">
    <property type="entry name" value="CYTOCHROME_P450"/>
    <property type="match status" value="1"/>
</dbReference>
<keyword evidence="5 9" id="KW-0479">Metal-binding</keyword>
<evidence type="ECO:0000256" key="6">
    <source>
        <dbReference type="ARBA" id="ARBA00023002"/>
    </source>
</evidence>
<proteinExistence type="inferred from homology"/>
<dbReference type="SUPFAM" id="SSF48264">
    <property type="entry name" value="Cytochrome P450"/>
    <property type="match status" value="1"/>
</dbReference>
<keyword evidence="4 9" id="KW-0349">Heme</keyword>
<keyword evidence="6 10" id="KW-0560">Oxidoreductase</keyword>
<protein>
    <recommendedName>
        <fullName evidence="13">Cytochrome P450</fullName>
    </recommendedName>
</protein>
<evidence type="ECO:0000256" key="8">
    <source>
        <dbReference type="ARBA" id="ARBA00023033"/>
    </source>
</evidence>
<dbReference type="InterPro" id="IPR036396">
    <property type="entry name" value="Cyt_P450_sf"/>
</dbReference>
<comment type="pathway">
    <text evidence="2">Secondary metabolite biosynthesis.</text>
</comment>
<keyword evidence="12" id="KW-1185">Reference proteome</keyword>
<evidence type="ECO:0000256" key="3">
    <source>
        <dbReference type="ARBA" id="ARBA00010617"/>
    </source>
</evidence>
<reference evidence="12" key="1">
    <citation type="journal article" date="2012" name="Proc. Natl. Acad. Sci. U.S.A.">
        <title>Genome sequence of the button mushroom Agaricus bisporus reveals mechanisms governing adaptation to a humic-rich ecological niche.</title>
        <authorList>
            <person name="Morin E."/>
            <person name="Kohler A."/>
            <person name="Baker A.R."/>
            <person name="Foulongne-Oriol M."/>
            <person name="Lombard V."/>
            <person name="Nagy L.G."/>
            <person name="Ohm R.A."/>
            <person name="Patyshakuliyeva A."/>
            <person name="Brun A."/>
            <person name="Aerts A.L."/>
            <person name="Bailey A.M."/>
            <person name="Billette C."/>
            <person name="Coutinho P.M."/>
            <person name="Deakin G."/>
            <person name="Doddapaneni H."/>
            <person name="Floudas D."/>
            <person name="Grimwood J."/>
            <person name="Hilden K."/>
            <person name="Kuees U."/>
            <person name="LaButti K.M."/>
            <person name="Lapidus A."/>
            <person name="Lindquist E.A."/>
            <person name="Lucas S.M."/>
            <person name="Murat C."/>
            <person name="Riley R.W."/>
            <person name="Salamov A.A."/>
            <person name="Schmutz J."/>
            <person name="Subramanian V."/>
            <person name="Woesten H.A.B."/>
            <person name="Xu J."/>
            <person name="Eastwood D.C."/>
            <person name="Foster G.D."/>
            <person name="Sonnenberg A.S."/>
            <person name="Cullen D."/>
            <person name="de Vries R.P."/>
            <person name="Lundell T."/>
            <person name="Hibbett D.S."/>
            <person name="Henrissat B."/>
            <person name="Burton K.S."/>
            <person name="Kerrigan R.W."/>
            <person name="Challen M.P."/>
            <person name="Grigoriev I.V."/>
            <person name="Martin F."/>
        </authorList>
    </citation>
    <scope>NUCLEOTIDE SEQUENCE [LARGE SCALE GENOMIC DNA]</scope>
    <source>
        <strain evidence="12">JB137-S8 / ATCC MYA-4627 / FGSC 10392</strain>
    </source>
</reference>
<dbReference type="InterPro" id="IPR017972">
    <property type="entry name" value="Cyt_P450_CS"/>
</dbReference>
<dbReference type="PRINTS" id="PR00463">
    <property type="entry name" value="EP450I"/>
</dbReference>
<gene>
    <name evidence="11" type="ORF">AGABI1DRAFT_107540</name>
</gene>
<evidence type="ECO:0000256" key="7">
    <source>
        <dbReference type="ARBA" id="ARBA00023004"/>
    </source>
</evidence>
<evidence type="ECO:0000256" key="10">
    <source>
        <dbReference type="RuleBase" id="RU000461"/>
    </source>
</evidence>
<dbReference type="InParanoid" id="K5XTG7"/>
<feature type="binding site" description="axial binding residue" evidence="9">
    <location>
        <position position="434"/>
    </location>
    <ligand>
        <name>heme</name>
        <dbReference type="ChEBI" id="CHEBI:30413"/>
    </ligand>
    <ligandPart>
        <name>Fe</name>
        <dbReference type="ChEBI" id="CHEBI:18248"/>
    </ligandPart>
</feature>
<dbReference type="GO" id="GO:0016705">
    <property type="term" value="F:oxidoreductase activity, acting on paired donors, with incorporation or reduction of molecular oxygen"/>
    <property type="evidence" value="ECO:0007669"/>
    <property type="project" value="InterPro"/>
</dbReference>
<dbReference type="CDD" id="cd11065">
    <property type="entry name" value="CYP64-like"/>
    <property type="match status" value="1"/>
</dbReference>
<dbReference type="GO" id="GO:0020037">
    <property type="term" value="F:heme binding"/>
    <property type="evidence" value="ECO:0007669"/>
    <property type="project" value="InterPro"/>
</dbReference>
<keyword evidence="8 10" id="KW-0503">Monooxygenase</keyword>
<evidence type="ECO:0000313" key="11">
    <source>
        <dbReference type="EMBL" id="EKM78330.1"/>
    </source>
</evidence>